<comment type="caution">
    <text evidence="2">The sequence shown here is derived from an EMBL/GenBank/DDBJ whole genome shotgun (WGS) entry which is preliminary data.</text>
</comment>
<proteinExistence type="predicted"/>
<sequence>MEEEEFQGVFEKRKRQKANIFTNDYDLIKPMDIDTEEKKYYIRNILPTNSQGVSDGTVPVQQFTLTRSTILKAIEEQAKQNTSLADKYLDVVIRNFHGEFNIVPPTSYHEKLINGVLEKWEYCHMKFHGKYVKKIWSARMLLPLKCVTGEIVECATIINVPKNNLAIFMNGLEDEKIIQIMSDSDDDIINLDEGNEADESDLNTLQAQLDAEIEKDIEMEAAISNVFKSSKCYQRFLEKENEEPVEEYQFSSDRGMIGKPDVTTVMLDTDSDDDSVNGESE</sequence>
<gene>
    <name evidence="2" type="ORF">PAPOLLO_LOCUS13642</name>
</gene>
<dbReference type="AlphaFoldDB" id="A0A8S3X675"/>
<protein>
    <submittedName>
        <fullName evidence="2">(apollo) hypothetical protein</fullName>
    </submittedName>
</protein>
<dbReference type="OrthoDB" id="6077919at2759"/>
<keyword evidence="3" id="KW-1185">Reference proteome</keyword>
<evidence type="ECO:0000256" key="1">
    <source>
        <dbReference type="SAM" id="MobiDB-lite"/>
    </source>
</evidence>
<evidence type="ECO:0000313" key="3">
    <source>
        <dbReference type="Proteomes" id="UP000691718"/>
    </source>
</evidence>
<accession>A0A8S3X675</accession>
<organism evidence="2 3">
    <name type="scientific">Parnassius apollo</name>
    <name type="common">Apollo butterfly</name>
    <name type="synonym">Papilio apollo</name>
    <dbReference type="NCBI Taxonomy" id="110799"/>
    <lineage>
        <taxon>Eukaryota</taxon>
        <taxon>Metazoa</taxon>
        <taxon>Ecdysozoa</taxon>
        <taxon>Arthropoda</taxon>
        <taxon>Hexapoda</taxon>
        <taxon>Insecta</taxon>
        <taxon>Pterygota</taxon>
        <taxon>Neoptera</taxon>
        <taxon>Endopterygota</taxon>
        <taxon>Lepidoptera</taxon>
        <taxon>Glossata</taxon>
        <taxon>Ditrysia</taxon>
        <taxon>Papilionoidea</taxon>
        <taxon>Papilionidae</taxon>
        <taxon>Parnassiinae</taxon>
        <taxon>Parnassini</taxon>
        <taxon>Parnassius</taxon>
        <taxon>Parnassius</taxon>
    </lineage>
</organism>
<reference evidence="2" key="1">
    <citation type="submission" date="2021-04" db="EMBL/GenBank/DDBJ databases">
        <authorList>
            <person name="Tunstrom K."/>
        </authorList>
    </citation>
    <scope>NUCLEOTIDE SEQUENCE</scope>
</reference>
<feature type="region of interest" description="Disordered" evidence="1">
    <location>
        <begin position="244"/>
        <end position="281"/>
    </location>
</feature>
<name>A0A8S3X675_PARAO</name>
<dbReference type="EMBL" id="CAJQZP010000945">
    <property type="protein sequence ID" value="CAG5000084.1"/>
    <property type="molecule type" value="Genomic_DNA"/>
</dbReference>
<dbReference type="Proteomes" id="UP000691718">
    <property type="component" value="Unassembled WGS sequence"/>
</dbReference>
<evidence type="ECO:0000313" key="2">
    <source>
        <dbReference type="EMBL" id="CAG5000084.1"/>
    </source>
</evidence>
<feature type="compositionally biased region" description="Acidic residues" evidence="1">
    <location>
        <begin position="269"/>
        <end position="281"/>
    </location>
</feature>